<dbReference type="Gene3D" id="3.40.250.10">
    <property type="entry name" value="Rhodanese-like domain"/>
    <property type="match status" value="2"/>
</dbReference>
<dbReference type="SMART" id="SM00450">
    <property type="entry name" value="RHOD"/>
    <property type="match status" value="2"/>
</dbReference>
<dbReference type="eggNOG" id="COG0491">
    <property type="taxonomic scope" value="Bacteria"/>
</dbReference>
<dbReference type="GO" id="GO:0070813">
    <property type="term" value="P:hydrogen sulfide metabolic process"/>
    <property type="evidence" value="ECO:0007669"/>
    <property type="project" value="TreeGrafter"/>
</dbReference>
<feature type="domain" description="Rhodanese" evidence="2">
    <location>
        <begin position="271"/>
        <end position="363"/>
    </location>
</feature>
<dbReference type="InterPro" id="IPR051682">
    <property type="entry name" value="Mito_Persulfide_Diox"/>
</dbReference>
<evidence type="ECO:0000313" key="4">
    <source>
        <dbReference type="Proteomes" id="UP000031552"/>
    </source>
</evidence>
<dbReference type="RefSeq" id="WP_041018093.1">
    <property type="nucleotide sequence ID" value="NZ_CCEJ010000008.1"/>
</dbReference>
<dbReference type="CDD" id="cd07724">
    <property type="entry name" value="POD-like_MBL-fold"/>
    <property type="match status" value="1"/>
</dbReference>
<dbReference type="SUPFAM" id="SSF52821">
    <property type="entry name" value="Rhodanese/Cell cycle control phosphatase"/>
    <property type="match status" value="2"/>
</dbReference>
<dbReference type="EMBL" id="CCEJ010000008">
    <property type="protein sequence ID" value="CDR34583.1"/>
    <property type="molecule type" value="Genomic_DNA"/>
</dbReference>
<gene>
    <name evidence="3" type="ORF">CSEC_1772</name>
</gene>
<dbReference type="InterPro" id="IPR001763">
    <property type="entry name" value="Rhodanese-like_dom"/>
</dbReference>
<organism evidence="3 4">
    <name type="scientific">Candidatus Criblamydia sequanensis CRIB-18</name>
    <dbReference type="NCBI Taxonomy" id="1437425"/>
    <lineage>
        <taxon>Bacteria</taxon>
        <taxon>Pseudomonadati</taxon>
        <taxon>Chlamydiota</taxon>
        <taxon>Chlamydiia</taxon>
        <taxon>Parachlamydiales</taxon>
        <taxon>Candidatus Criblamydiaceae</taxon>
        <taxon>Candidatus Criblamydia</taxon>
    </lineage>
</organism>
<dbReference type="GO" id="GO:0046872">
    <property type="term" value="F:metal ion binding"/>
    <property type="evidence" value="ECO:0007669"/>
    <property type="project" value="UniProtKB-KW"/>
</dbReference>
<evidence type="ECO:0000313" key="3">
    <source>
        <dbReference type="EMBL" id="CDR34583.1"/>
    </source>
</evidence>
<dbReference type="InterPro" id="IPR001279">
    <property type="entry name" value="Metallo-B-lactamas"/>
</dbReference>
<comment type="caution">
    <text evidence="3">The sequence shown here is derived from an EMBL/GenBank/DDBJ whole genome shotgun (WGS) entry which is preliminary data.</text>
</comment>
<keyword evidence="4" id="KW-1185">Reference proteome</keyword>
<dbReference type="SMART" id="SM00849">
    <property type="entry name" value="Lactamase_B"/>
    <property type="match status" value="1"/>
</dbReference>
<dbReference type="Gene3D" id="3.60.15.10">
    <property type="entry name" value="Ribonuclease Z/Hydroxyacylglutathione hydrolase-like"/>
    <property type="match status" value="1"/>
</dbReference>
<dbReference type="PANTHER" id="PTHR43084:SF1">
    <property type="entry name" value="PERSULFIDE DIOXYGENASE ETHE1, MITOCHONDRIAL"/>
    <property type="match status" value="1"/>
</dbReference>
<dbReference type="PANTHER" id="PTHR43084">
    <property type="entry name" value="PERSULFIDE DIOXYGENASE ETHE1"/>
    <property type="match status" value="1"/>
</dbReference>
<dbReference type="PROSITE" id="PS50206">
    <property type="entry name" value="RHODANESE_3"/>
    <property type="match status" value="2"/>
</dbReference>
<protein>
    <recommendedName>
        <fullName evidence="2">Rhodanese domain-containing protein</fullName>
    </recommendedName>
</protein>
<dbReference type="STRING" id="1437425.CSEC_1772"/>
<dbReference type="InterPro" id="IPR036873">
    <property type="entry name" value="Rhodanese-like_dom_sf"/>
</dbReference>
<reference evidence="3" key="1">
    <citation type="submission" date="2013-12" db="EMBL/GenBank/DDBJ databases">
        <authorList>
            <person name="Linke B."/>
        </authorList>
    </citation>
    <scope>NUCLEOTIDE SEQUENCE [LARGE SCALE GENOMIC DNA]</scope>
    <source>
        <strain evidence="3">CRIB-18</strain>
    </source>
</reference>
<dbReference type="AlphaFoldDB" id="A0A090D2R0"/>
<evidence type="ECO:0000259" key="2">
    <source>
        <dbReference type="PROSITE" id="PS50206"/>
    </source>
</evidence>
<dbReference type="eggNOG" id="COG2897">
    <property type="taxonomic scope" value="Bacteria"/>
</dbReference>
<dbReference type="SUPFAM" id="SSF56281">
    <property type="entry name" value="Metallo-hydrolase/oxidoreductase"/>
    <property type="match status" value="1"/>
</dbReference>
<reference evidence="3" key="2">
    <citation type="submission" date="2014-09" db="EMBL/GenBank/DDBJ databases">
        <title>Criblamydia sequanensis harbors a mega-plasmid encoding arsenite resistance.</title>
        <authorList>
            <person name="Bertelli C."/>
            <person name="Goesmann A."/>
            <person name="Greub G."/>
        </authorList>
    </citation>
    <scope>NUCLEOTIDE SEQUENCE [LARGE SCALE GENOMIC DNA]</scope>
    <source>
        <strain evidence="3">CRIB-18</strain>
    </source>
</reference>
<dbReference type="CDD" id="cd00158">
    <property type="entry name" value="RHOD"/>
    <property type="match status" value="1"/>
</dbReference>
<dbReference type="GO" id="GO:0006749">
    <property type="term" value="P:glutathione metabolic process"/>
    <property type="evidence" value="ECO:0007669"/>
    <property type="project" value="InterPro"/>
</dbReference>
<name>A0A090D2R0_9BACT</name>
<feature type="domain" description="Rhodanese" evidence="2">
    <location>
        <begin position="377"/>
        <end position="456"/>
    </location>
</feature>
<dbReference type="Proteomes" id="UP000031552">
    <property type="component" value="Unassembled WGS sequence"/>
</dbReference>
<keyword evidence="1" id="KW-0479">Metal-binding</keyword>
<evidence type="ECO:0000256" key="1">
    <source>
        <dbReference type="ARBA" id="ARBA00022723"/>
    </source>
</evidence>
<sequence>MLIWKQAIPGIALNSYLIGDESQKTCVVIDPSLDFQPLVEKAKEWNFEIKKILETHIHADFISGASSLKSALNGKAEIYSSGENENSNNYADVFVKDGDQFSIGSLRFKALFTPGHTPEHLSWLLFDEKKSKEFPQILFSGDFLFPGSLGRPDLLGDEAIGDLSRQLYESSFVKLQDLPDNLFIYPAHGAGSSCAKSIKGNETTLGEERKNNPYLKKKPFQEWFNYLLMDMPKPPQYFFRVKKINAEKNPYNLKPAQIVHLSPKEAYQQIAKKNALVLDVRNKEAFSKKHVKNSLFIGKNSPQFLTYAGLLIEANQPLILLAENEKDAEDAFKKLQLIGIDQILGAVEGGISSWEEEGLPINHLELLDPASLKPKLEDESTTVLDVRSLPEWNQKHIEKAKFFPITEFSKDQTLEEKPYITVCQSGYRAAIIASLLLQQGHKNISSLQGGMDALNL</sequence>
<accession>A0A090D2R0</accession>
<dbReference type="InterPro" id="IPR036866">
    <property type="entry name" value="RibonucZ/Hydroxyglut_hydro"/>
</dbReference>
<dbReference type="InterPro" id="IPR044528">
    <property type="entry name" value="POD-like_MBL-fold"/>
</dbReference>
<dbReference type="Pfam" id="PF00753">
    <property type="entry name" value="Lactamase_B"/>
    <property type="match status" value="1"/>
</dbReference>
<dbReference type="Pfam" id="PF00581">
    <property type="entry name" value="Rhodanese"/>
    <property type="match status" value="2"/>
</dbReference>
<proteinExistence type="predicted"/>
<dbReference type="GO" id="GO:0050313">
    <property type="term" value="F:sulfur dioxygenase activity"/>
    <property type="evidence" value="ECO:0007669"/>
    <property type="project" value="InterPro"/>
</dbReference>